<dbReference type="AlphaFoldDB" id="A0A4Y9LNL1"/>
<feature type="transmembrane region" description="Helical" evidence="1">
    <location>
        <begin position="61"/>
        <end position="82"/>
    </location>
</feature>
<dbReference type="RefSeq" id="WP_135176879.1">
    <property type="nucleotide sequence ID" value="NZ_SPQT01000018.1"/>
</dbReference>
<reference evidence="2 3" key="1">
    <citation type="submission" date="2019-03" db="EMBL/GenBank/DDBJ databases">
        <title>Bradyrhizobium diversity isolated from nodules of Chamaecrista fasciculata.</title>
        <authorList>
            <person name="Klepa M.S."/>
            <person name="Urquiaga M.O."/>
            <person name="Hungria M."/>
            <person name="Delamuta J.R."/>
        </authorList>
    </citation>
    <scope>NUCLEOTIDE SEQUENCE [LARGE SCALE GENOMIC DNA]</scope>
    <source>
        <strain evidence="2 3">CNPSo 3448</strain>
    </source>
</reference>
<keyword evidence="3" id="KW-1185">Reference proteome</keyword>
<proteinExistence type="predicted"/>
<dbReference type="Proteomes" id="UP000297966">
    <property type="component" value="Unassembled WGS sequence"/>
</dbReference>
<protein>
    <submittedName>
        <fullName evidence="2">Uncharacterized protein</fullName>
    </submittedName>
</protein>
<sequence length="146" mass="15580">MRKAGARWTFSSLLLAGSGVLLIGVGLYFLFVRPSLLPEDVRFMKLSPAELQLVGGRLGSWLVHVFRVMGGYIAATGVLAISLAATSFRDHHPLAAAGATVAGAASIGWMAAVNFVIDSDFKWVLLGMALVWAFNLAAFAWEAVRS</sequence>
<feature type="transmembrane region" description="Helical" evidence="1">
    <location>
        <begin position="94"/>
        <end position="117"/>
    </location>
</feature>
<dbReference type="OrthoDB" id="8854344at2"/>
<evidence type="ECO:0000256" key="1">
    <source>
        <dbReference type="SAM" id="Phobius"/>
    </source>
</evidence>
<dbReference type="EMBL" id="SPQT01000018">
    <property type="protein sequence ID" value="TFV44539.1"/>
    <property type="molecule type" value="Genomic_DNA"/>
</dbReference>
<organism evidence="2 3">
    <name type="scientific">Bradyrhizobium niftali</name>
    <dbReference type="NCBI Taxonomy" id="2560055"/>
    <lineage>
        <taxon>Bacteria</taxon>
        <taxon>Pseudomonadati</taxon>
        <taxon>Pseudomonadota</taxon>
        <taxon>Alphaproteobacteria</taxon>
        <taxon>Hyphomicrobiales</taxon>
        <taxon>Nitrobacteraceae</taxon>
        <taxon>Bradyrhizobium</taxon>
    </lineage>
</organism>
<keyword evidence="1" id="KW-0812">Transmembrane</keyword>
<name>A0A4Y9LNL1_9BRAD</name>
<keyword evidence="1" id="KW-0472">Membrane</keyword>
<evidence type="ECO:0000313" key="3">
    <source>
        <dbReference type="Proteomes" id="UP000297966"/>
    </source>
</evidence>
<feature type="transmembrane region" description="Helical" evidence="1">
    <location>
        <begin position="12"/>
        <end position="31"/>
    </location>
</feature>
<feature type="transmembrane region" description="Helical" evidence="1">
    <location>
        <begin position="123"/>
        <end position="144"/>
    </location>
</feature>
<keyword evidence="1" id="KW-1133">Transmembrane helix</keyword>
<evidence type="ECO:0000313" key="2">
    <source>
        <dbReference type="EMBL" id="TFV44539.1"/>
    </source>
</evidence>
<accession>A0A4Y9LNL1</accession>
<gene>
    <name evidence="2" type="ORF">E4K65_28095</name>
</gene>
<comment type="caution">
    <text evidence="2">The sequence shown here is derived from an EMBL/GenBank/DDBJ whole genome shotgun (WGS) entry which is preliminary data.</text>
</comment>